<dbReference type="Proteomes" id="UP000298030">
    <property type="component" value="Unassembled WGS sequence"/>
</dbReference>
<dbReference type="AlphaFoldDB" id="A0A4Y7SHQ3"/>
<sequence length="250" mass="27859">MAEQVIANVVPGFSLTNRWLIYTSLMLTPAQAISGIGSHCPSNIGFLAYNGWQQYIWFSATKSKQLHAMSLLPAYPNMMYGITYLGGVQSGNPPMAIVLGLGSAGLMAMNTVTAWISLRTNLPEGDGVYQFFFFGWKTLSKGWRVFVLLWEISNTIQIAIVVLWLVLIALSTPTSWTKEETEDSGWKWIRATAIFWGAVLALLLTWPFILWTELVVRKNNIVSETDPVSVYLFAAQVGTMVLPSLFALFF</sequence>
<proteinExistence type="predicted"/>
<dbReference type="EMBL" id="QPFP01000112">
    <property type="protein sequence ID" value="TEB21383.1"/>
    <property type="molecule type" value="Genomic_DNA"/>
</dbReference>
<comment type="caution">
    <text evidence="2">The sequence shown here is derived from an EMBL/GenBank/DDBJ whole genome shotgun (WGS) entry which is preliminary data.</text>
</comment>
<protein>
    <submittedName>
        <fullName evidence="2">Uncharacterized protein</fullName>
    </submittedName>
</protein>
<accession>A0A4Y7SHQ3</accession>
<organism evidence="2 3">
    <name type="scientific">Coprinellus micaceus</name>
    <name type="common">Glistening ink-cap mushroom</name>
    <name type="synonym">Coprinus micaceus</name>
    <dbReference type="NCBI Taxonomy" id="71717"/>
    <lineage>
        <taxon>Eukaryota</taxon>
        <taxon>Fungi</taxon>
        <taxon>Dikarya</taxon>
        <taxon>Basidiomycota</taxon>
        <taxon>Agaricomycotina</taxon>
        <taxon>Agaricomycetes</taxon>
        <taxon>Agaricomycetidae</taxon>
        <taxon>Agaricales</taxon>
        <taxon>Agaricineae</taxon>
        <taxon>Psathyrellaceae</taxon>
        <taxon>Coprinellus</taxon>
    </lineage>
</organism>
<dbReference type="OrthoDB" id="4261061at2759"/>
<name>A0A4Y7SHQ3_COPMI</name>
<keyword evidence="1" id="KW-0472">Membrane</keyword>
<keyword evidence="1" id="KW-0812">Transmembrane</keyword>
<reference evidence="2 3" key="1">
    <citation type="journal article" date="2019" name="Nat. Ecol. Evol.">
        <title>Megaphylogeny resolves global patterns of mushroom evolution.</title>
        <authorList>
            <person name="Varga T."/>
            <person name="Krizsan K."/>
            <person name="Foldi C."/>
            <person name="Dima B."/>
            <person name="Sanchez-Garcia M."/>
            <person name="Sanchez-Ramirez S."/>
            <person name="Szollosi G.J."/>
            <person name="Szarkandi J.G."/>
            <person name="Papp V."/>
            <person name="Albert L."/>
            <person name="Andreopoulos W."/>
            <person name="Angelini C."/>
            <person name="Antonin V."/>
            <person name="Barry K.W."/>
            <person name="Bougher N.L."/>
            <person name="Buchanan P."/>
            <person name="Buyck B."/>
            <person name="Bense V."/>
            <person name="Catcheside P."/>
            <person name="Chovatia M."/>
            <person name="Cooper J."/>
            <person name="Damon W."/>
            <person name="Desjardin D."/>
            <person name="Finy P."/>
            <person name="Geml J."/>
            <person name="Haridas S."/>
            <person name="Hughes K."/>
            <person name="Justo A."/>
            <person name="Karasinski D."/>
            <person name="Kautmanova I."/>
            <person name="Kiss B."/>
            <person name="Kocsube S."/>
            <person name="Kotiranta H."/>
            <person name="LaButti K.M."/>
            <person name="Lechner B.E."/>
            <person name="Liimatainen K."/>
            <person name="Lipzen A."/>
            <person name="Lukacs Z."/>
            <person name="Mihaltcheva S."/>
            <person name="Morgado L.N."/>
            <person name="Niskanen T."/>
            <person name="Noordeloos M.E."/>
            <person name="Ohm R.A."/>
            <person name="Ortiz-Santana B."/>
            <person name="Ovrebo C."/>
            <person name="Racz N."/>
            <person name="Riley R."/>
            <person name="Savchenko A."/>
            <person name="Shiryaev A."/>
            <person name="Soop K."/>
            <person name="Spirin V."/>
            <person name="Szebenyi C."/>
            <person name="Tomsovsky M."/>
            <person name="Tulloss R.E."/>
            <person name="Uehling J."/>
            <person name="Grigoriev I.V."/>
            <person name="Vagvolgyi C."/>
            <person name="Papp T."/>
            <person name="Martin F.M."/>
            <person name="Miettinen O."/>
            <person name="Hibbett D.S."/>
            <person name="Nagy L.G."/>
        </authorList>
    </citation>
    <scope>NUCLEOTIDE SEQUENCE [LARGE SCALE GENOMIC DNA]</scope>
    <source>
        <strain evidence="2 3">FP101781</strain>
    </source>
</reference>
<feature type="transmembrane region" description="Helical" evidence="1">
    <location>
        <begin position="188"/>
        <end position="209"/>
    </location>
</feature>
<gene>
    <name evidence="2" type="ORF">FA13DRAFT_1832266</name>
</gene>
<feature type="transmembrane region" description="Helical" evidence="1">
    <location>
        <begin position="229"/>
        <end position="249"/>
    </location>
</feature>
<evidence type="ECO:0000313" key="2">
    <source>
        <dbReference type="EMBL" id="TEB21383.1"/>
    </source>
</evidence>
<keyword evidence="3" id="KW-1185">Reference proteome</keyword>
<feature type="transmembrane region" description="Helical" evidence="1">
    <location>
        <begin position="156"/>
        <end position="176"/>
    </location>
</feature>
<evidence type="ECO:0000313" key="3">
    <source>
        <dbReference type="Proteomes" id="UP000298030"/>
    </source>
</evidence>
<dbReference type="STRING" id="71717.A0A4Y7SHQ3"/>
<evidence type="ECO:0000256" key="1">
    <source>
        <dbReference type="SAM" id="Phobius"/>
    </source>
</evidence>
<keyword evidence="1" id="KW-1133">Transmembrane helix</keyword>